<reference evidence="6" key="1">
    <citation type="submission" date="2020-05" db="EMBL/GenBank/DDBJ databases">
        <title>Frigoriglobus tundricola gen. nov., sp. nov., a psychrotolerant cellulolytic planctomycete of the family Gemmataceae with two divergent copies of 16S rRNA gene.</title>
        <authorList>
            <person name="Kulichevskaya I.S."/>
            <person name="Ivanova A.A."/>
            <person name="Naumoff D.G."/>
            <person name="Beletsky A.V."/>
            <person name="Rijpstra W.I.C."/>
            <person name="Sinninghe Damste J.S."/>
            <person name="Mardanov A.V."/>
            <person name="Ravin N.V."/>
            <person name="Dedysh S.N."/>
        </authorList>
    </citation>
    <scope>NUCLEOTIDE SEQUENCE [LARGE SCALE GENOMIC DNA]</scope>
    <source>
        <strain evidence="6">PL17</strain>
    </source>
</reference>
<dbReference type="EMBL" id="CP053452">
    <property type="protein sequence ID" value="QJW99993.1"/>
    <property type="molecule type" value="Genomic_DNA"/>
</dbReference>
<dbReference type="InterPro" id="IPR011659">
    <property type="entry name" value="WD40"/>
</dbReference>
<dbReference type="InterPro" id="IPR011047">
    <property type="entry name" value="Quinoprotein_ADH-like_sf"/>
</dbReference>
<feature type="repeat" description="WD" evidence="3">
    <location>
        <begin position="376"/>
        <end position="417"/>
    </location>
</feature>
<dbReference type="RefSeq" id="WP_171474850.1">
    <property type="nucleotide sequence ID" value="NZ_CP053452.2"/>
</dbReference>
<evidence type="ECO:0000256" key="3">
    <source>
        <dbReference type="PROSITE-ProRule" id="PRU00221"/>
    </source>
</evidence>
<dbReference type="AlphaFoldDB" id="A0A6M5Z3D5"/>
<dbReference type="Proteomes" id="UP000503447">
    <property type="component" value="Chromosome"/>
</dbReference>
<feature type="repeat" description="WD" evidence="3">
    <location>
        <begin position="669"/>
        <end position="709"/>
    </location>
</feature>
<organism evidence="5 6">
    <name type="scientific">Frigoriglobus tundricola</name>
    <dbReference type="NCBI Taxonomy" id="2774151"/>
    <lineage>
        <taxon>Bacteria</taxon>
        <taxon>Pseudomonadati</taxon>
        <taxon>Planctomycetota</taxon>
        <taxon>Planctomycetia</taxon>
        <taxon>Gemmatales</taxon>
        <taxon>Gemmataceae</taxon>
        <taxon>Frigoriglobus</taxon>
    </lineage>
</organism>
<dbReference type="SUPFAM" id="SSF50998">
    <property type="entry name" value="Quinoprotein alcohol dehydrogenase-like"/>
    <property type="match status" value="1"/>
</dbReference>
<dbReference type="Pfam" id="PF00400">
    <property type="entry name" value="WD40"/>
    <property type="match status" value="1"/>
</dbReference>
<keyword evidence="1 3" id="KW-0853">WD repeat</keyword>
<dbReference type="InterPro" id="IPR015943">
    <property type="entry name" value="WD40/YVTN_repeat-like_dom_sf"/>
</dbReference>
<dbReference type="InterPro" id="IPR036322">
    <property type="entry name" value="WD40_repeat_dom_sf"/>
</dbReference>
<dbReference type="Pfam" id="PF07676">
    <property type="entry name" value="PD40"/>
    <property type="match status" value="1"/>
</dbReference>
<dbReference type="InterPro" id="IPR001680">
    <property type="entry name" value="WD40_rpt"/>
</dbReference>
<evidence type="ECO:0000313" key="6">
    <source>
        <dbReference type="Proteomes" id="UP000503447"/>
    </source>
</evidence>
<keyword evidence="4" id="KW-0732">Signal</keyword>
<protein>
    <recommendedName>
        <fullName evidence="7">Translocation protein TolB</fullName>
    </recommendedName>
</protein>
<dbReference type="SUPFAM" id="SSF50978">
    <property type="entry name" value="WD40 repeat-like"/>
    <property type="match status" value="1"/>
</dbReference>
<accession>A0A6M5Z3D5</accession>
<proteinExistence type="predicted"/>
<evidence type="ECO:0000313" key="5">
    <source>
        <dbReference type="EMBL" id="QJW99993.1"/>
    </source>
</evidence>
<dbReference type="PROSITE" id="PS00678">
    <property type="entry name" value="WD_REPEATS_1"/>
    <property type="match status" value="1"/>
</dbReference>
<dbReference type="PANTHER" id="PTHR19848">
    <property type="entry name" value="WD40 REPEAT PROTEIN"/>
    <property type="match status" value="1"/>
</dbReference>
<dbReference type="KEGG" id="ftj:FTUN_7616"/>
<name>A0A6M5Z3D5_9BACT</name>
<dbReference type="PANTHER" id="PTHR19848:SF8">
    <property type="entry name" value="F-BOX AND WD REPEAT DOMAIN CONTAINING 7"/>
    <property type="match status" value="1"/>
</dbReference>
<dbReference type="Gene3D" id="2.130.10.10">
    <property type="entry name" value="YVTN repeat-like/Quinoprotein amine dehydrogenase"/>
    <property type="match status" value="3"/>
</dbReference>
<keyword evidence="2" id="KW-0677">Repeat</keyword>
<evidence type="ECO:0000256" key="2">
    <source>
        <dbReference type="ARBA" id="ARBA00022737"/>
    </source>
</evidence>
<evidence type="ECO:0000256" key="1">
    <source>
        <dbReference type="ARBA" id="ARBA00022574"/>
    </source>
</evidence>
<gene>
    <name evidence="5" type="ORF">FTUN_7616</name>
</gene>
<feature type="chain" id="PRO_5026768615" description="Translocation protein TolB" evidence="4">
    <location>
        <begin position="22"/>
        <end position="709"/>
    </location>
</feature>
<dbReference type="PROSITE" id="PS50082">
    <property type="entry name" value="WD_REPEATS_2"/>
    <property type="match status" value="2"/>
</dbReference>
<keyword evidence="6" id="KW-1185">Reference proteome</keyword>
<evidence type="ECO:0008006" key="7">
    <source>
        <dbReference type="Google" id="ProtNLM"/>
    </source>
</evidence>
<feature type="signal peptide" evidence="4">
    <location>
        <begin position="1"/>
        <end position="21"/>
    </location>
</feature>
<dbReference type="SMART" id="SM00320">
    <property type="entry name" value="WD40"/>
    <property type="match status" value="5"/>
</dbReference>
<dbReference type="PROSITE" id="PS50294">
    <property type="entry name" value="WD_REPEATS_REGION"/>
    <property type="match status" value="2"/>
</dbReference>
<sequence>MKDRHKGFALALLFVAAGAHAAAKDTAEPLPKGAKYRLGTASLPFNGRLLAPDCTTFLVNGPQLRDARTGKTTVVPGFEANGRQASPWDGAILAVSADGKRAVTGQNYECLVFEIATGRPILSVKPADVIENAPYSATSLSADGRVISFCARDRAAVQNVRYDAVVWDVEKDQELARVPLLHNIPHPTVLSPDGKTLATHCSNSFAAGAATKDPRPDTAVQLWNVGTGKLIATLPDVFDEYAGGRVVAFSPDGKTLATATGQSPAGLIRLWDVATGKPKDPILARPFQGALLAFSPDGKTLAAVGKGGTIDRWALPDGKRLPTTPFPAAEKVSTERSAGHPRGLAFADNERVVAWDSLGNHTRIWTAPNGKLFTSLAGHSMTVNGVQFAEGGKELVTLGTDSRVLRWDAATGRRLGATAVRLREPYFQLTHLAPGGARAMHYGLLYDVKAEEELFTVPVWYVSPSADYQLAAGFGRSPDRTSTSLCCELWDLETRRRRNRWELPPPVQFNSIDTAAVAFSPDNSRLVTAVQPREDGPNRPEPREKALLFVAGWDVMSGKKLGELCVEAMGGLRGAHSLGWSQDRVQIAVAADNTGAVFATEDGKLWTANYERGRRGDTIDQTNQGGKRFTCPTFSPDGKVFAVGAPAGEGDGYAVRLYSWPTVQLLHTFTGHKGAISALAFSPDGKLLVSGSSDTTVIVWDLTSIRTQK</sequence>
<dbReference type="InterPro" id="IPR019775">
    <property type="entry name" value="WD40_repeat_CS"/>
</dbReference>
<evidence type="ECO:0000256" key="4">
    <source>
        <dbReference type="SAM" id="SignalP"/>
    </source>
</evidence>